<comment type="caution">
    <text evidence="1">The sequence shown here is derived from an EMBL/GenBank/DDBJ whole genome shotgun (WGS) entry which is preliminary data.</text>
</comment>
<accession>A0ACC2F8A4</accession>
<evidence type="ECO:0000313" key="1">
    <source>
        <dbReference type="EMBL" id="KAJ7987556.1"/>
    </source>
</evidence>
<dbReference type="EMBL" id="CM055759">
    <property type="protein sequence ID" value="KAJ7987556.1"/>
    <property type="molecule type" value="Genomic_DNA"/>
</dbReference>
<keyword evidence="2" id="KW-1185">Reference proteome</keyword>
<proteinExistence type="predicted"/>
<organism evidence="1 2">
    <name type="scientific">Dallia pectoralis</name>
    <name type="common">Alaska blackfish</name>
    <dbReference type="NCBI Taxonomy" id="75939"/>
    <lineage>
        <taxon>Eukaryota</taxon>
        <taxon>Metazoa</taxon>
        <taxon>Chordata</taxon>
        <taxon>Craniata</taxon>
        <taxon>Vertebrata</taxon>
        <taxon>Euteleostomi</taxon>
        <taxon>Actinopterygii</taxon>
        <taxon>Neopterygii</taxon>
        <taxon>Teleostei</taxon>
        <taxon>Protacanthopterygii</taxon>
        <taxon>Esociformes</taxon>
        <taxon>Umbridae</taxon>
        <taxon>Dallia</taxon>
    </lineage>
</organism>
<dbReference type="Proteomes" id="UP001157502">
    <property type="component" value="Chromosome 32"/>
</dbReference>
<name>A0ACC2F8A4_DALPE</name>
<protein>
    <submittedName>
        <fullName evidence="1">Uncharacterized protein</fullName>
    </submittedName>
</protein>
<sequence length="577" mass="61592">MTVPVPVPTTTINTSLVPSLATTKIHIQISTPASTAGSIQVLPMAQIPLISTLSGNSTAVAARENPALETGKNKDSSLLDLPVCSIPKEDKKNYEDVEETNDSEIRKAENSAEAKDTVPPSPMTADSEETEKPKVEERAGNDKATSKKRPLSRQSSQESVRSSSLSSVCSTSTHSAQPKKSAGKRAPTKRRRGEVLPDPEKGKKKAERETINSTRRTPSRSSSSDSDTSESRKERRLTRSAQSRQEKEGNGERNGRRSSKKKGRALSNNTGTGESGSETSSVRVTRKSSVLQPNPGSKLQTNSMPSTPAQPEVLGKRCSALNAAAKLLAMRGRVDTPGSRKDPAAKIAGQNVSPSCCDKRCKSKSAPATPQANCNNKAGGSKATTPAQASRSAARSTRQCPGALVPPLETDSKKRFKKKYKDKKSSEGKASERDMRSSRGQSACSSGSSDGEGSSRSSSCSSGSQRTHSLSSQSTGPRRNCSLAPSSGSEGERSTERGRRRSHRKDGEGRGRETRKERKERHAQKRERLWQEGNAGSGEGTPDRVLRSVAAMAAAQARTPAANTRSSRSSSAQHNKT</sequence>
<evidence type="ECO:0000313" key="2">
    <source>
        <dbReference type="Proteomes" id="UP001157502"/>
    </source>
</evidence>
<gene>
    <name evidence="1" type="ORF">DPEC_G00327710</name>
</gene>
<reference evidence="1" key="1">
    <citation type="submission" date="2021-05" db="EMBL/GenBank/DDBJ databases">
        <authorList>
            <person name="Pan Q."/>
            <person name="Jouanno E."/>
            <person name="Zahm M."/>
            <person name="Klopp C."/>
            <person name="Cabau C."/>
            <person name="Louis A."/>
            <person name="Berthelot C."/>
            <person name="Parey E."/>
            <person name="Roest Crollius H."/>
            <person name="Montfort J."/>
            <person name="Robinson-Rechavi M."/>
            <person name="Bouchez O."/>
            <person name="Lampietro C."/>
            <person name="Lopez Roques C."/>
            <person name="Donnadieu C."/>
            <person name="Postlethwait J."/>
            <person name="Bobe J."/>
            <person name="Dillon D."/>
            <person name="Chandos A."/>
            <person name="von Hippel F."/>
            <person name="Guiguen Y."/>
        </authorList>
    </citation>
    <scope>NUCLEOTIDE SEQUENCE</scope>
    <source>
        <strain evidence="1">YG-Jan2019</strain>
    </source>
</reference>